<accession>A0A6D2IK20</accession>
<organism evidence="2 3">
    <name type="scientific">Microthlaspi erraticum</name>
    <dbReference type="NCBI Taxonomy" id="1685480"/>
    <lineage>
        <taxon>Eukaryota</taxon>
        <taxon>Viridiplantae</taxon>
        <taxon>Streptophyta</taxon>
        <taxon>Embryophyta</taxon>
        <taxon>Tracheophyta</taxon>
        <taxon>Spermatophyta</taxon>
        <taxon>Magnoliopsida</taxon>
        <taxon>eudicotyledons</taxon>
        <taxon>Gunneridae</taxon>
        <taxon>Pentapetalae</taxon>
        <taxon>rosids</taxon>
        <taxon>malvids</taxon>
        <taxon>Brassicales</taxon>
        <taxon>Brassicaceae</taxon>
        <taxon>Coluteocarpeae</taxon>
        <taxon>Microthlaspi</taxon>
    </lineage>
</organism>
<reference evidence="2" key="1">
    <citation type="submission" date="2020-01" db="EMBL/GenBank/DDBJ databases">
        <authorList>
            <person name="Mishra B."/>
        </authorList>
    </citation>
    <scope>NUCLEOTIDE SEQUENCE [LARGE SCALE GENOMIC DNA]</scope>
</reference>
<feature type="compositionally biased region" description="Basic residues" evidence="1">
    <location>
        <begin position="122"/>
        <end position="136"/>
    </location>
</feature>
<dbReference type="Proteomes" id="UP000467841">
    <property type="component" value="Unassembled WGS sequence"/>
</dbReference>
<name>A0A6D2IK20_9BRAS</name>
<feature type="compositionally biased region" description="Basic and acidic residues" evidence="1">
    <location>
        <begin position="107"/>
        <end position="121"/>
    </location>
</feature>
<feature type="region of interest" description="Disordered" evidence="1">
    <location>
        <begin position="39"/>
        <end position="136"/>
    </location>
</feature>
<evidence type="ECO:0000313" key="3">
    <source>
        <dbReference type="Proteomes" id="UP000467841"/>
    </source>
</evidence>
<evidence type="ECO:0000313" key="2">
    <source>
        <dbReference type="EMBL" id="CAA7026178.1"/>
    </source>
</evidence>
<gene>
    <name evidence="2" type="ORF">MERR_LOCUS13413</name>
</gene>
<comment type="caution">
    <text evidence="2">The sequence shown here is derived from an EMBL/GenBank/DDBJ whole genome shotgun (WGS) entry which is preliminary data.</text>
</comment>
<feature type="compositionally biased region" description="Basic and acidic residues" evidence="1">
    <location>
        <begin position="87"/>
        <end position="97"/>
    </location>
</feature>
<proteinExistence type="predicted"/>
<dbReference type="EMBL" id="CACVBM020001050">
    <property type="protein sequence ID" value="CAA7026178.1"/>
    <property type="molecule type" value="Genomic_DNA"/>
</dbReference>
<evidence type="ECO:0000256" key="1">
    <source>
        <dbReference type="SAM" id="MobiDB-lite"/>
    </source>
</evidence>
<dbReference type="AlphaFoldDB" id="A0A6D2IK20"/>
<keyword evidence="3" id="KW-1185">Reference proteome</keyword>
<protein>
    <submittedName>
        <fullName evidence="2">Uncharacterized protein</fullName>
    </submittedName>
</protein>
<sequence length="136" mass="15721">MKSHSILVFSYKDKSLPDLQPFFSYSGKFIRYRRTQSYCGEHATPPSSSSHKNQPREDQTSQALADAKRCRNSERPAAAVDPIATVREAEPSVDHRRVSPVRRSRRDRVPSRRLFDSAVTDHHRHRSTAPSHRRRL</sequence>